<dbReference type="SMART" id="SM00830">
    <property type="entry name" value="CM_2"/>
    <property type="match status" value="1"/>
</dbReference>
<dbReference type="RefSeq" id="WP_323449164.1">
    <property type="nucleotide sequence ID" value="NZ_BSBI01000010.1"/>
</dbReference>
<dbReference type="InterPro" id="IPR036263">
    <property type="entry name" value="Chorismate_II_sf"/>
</dbReference>
<comment type="pathway">
    <text evidence="1">Metabolic intermediate biosynthesis; prephenate biosynthesis; prephenate from chorismate: step 1/1.</text>
</comment>
<dbReference type="PANTHER" id="PTHR38041">
    <property type="entry name" value="CHORISMATE MUTASE"/>
    <property type="match status" value="1"/>
</dbReference>
<evidence type="ECO:0000256" key="1">
    <source>
        <dbReference type="ARBA" id="ARBA00004817"/>
    </source>
</evidence>
<dbReference type="Pfam" id="PF01817">
    <property type="entry name" value="CM_2"/>
    <property type="match status" value="1"/>
</dbReference>
<name>A0ABQ5P3L9_9ACTN</name>
<evidence type="ECO:0000256" key="3">
    <source>
        <dbReference type="ARBA" id="ARBA00022729"/>
    </source>
</evidence>
<dbReference type="EMBL" id="BSBI01000010">
    <property type="protein sequence ID" value="GLF97149.1"/>
    <property type="molecule type" value="Genomic_DNA"/>
</dbReference>
<feature type="domain" description="Chorismate mutase" evidence="6">
    <location>
        <begin position="31"/>
        <end position="139"/>
    </location>
</feature>
<dbReference type="NCBIfam" id="TIGR01806">
    <property type="entry name" value="CM_mono2"/>
    <property type="match status" value="1"/>
</dbReference>
<protein>
    <recommendedName>
        <fullName evidence="2">chorismate mutase</fullName>
        <ecNumber evidence="2">5.4.99.5</ecNumber>
    </recommendedName>
</protein>
<dbReference type="InterPro" id="IPR008240">
    <property type="entry name" value="Chorismate_mutase_periplasmic"/>
</dbReference>
<dbReference type="PROSITE" id="PS51168">
    <property type="entry name" value="CHORISMATE_MUT_2"/>
    <property type="match status" value="1"/>
</dbReference>
<evidence type="ECO:0000256" key="5">
    <source>
        <dbReference type="SAM" id="SignalP"/>
    </source>
</evidence>
<accession>A0ABQ5P3L9</accession>
<evidence type="ECO:0000313" key="8">
    <source>
        <dbReference type="Proteomes" id="UP001291653"/>
    </source>
</evidence>
<gene>
    <name evidence="7" type="ORF">SYYSPA8_22650</name>
</gene>
<evidence type="ECO:0000256" key="2">
    <source>
        <dbReference type="ARBA" id="ARBA00012404"/>
    </source>
</evidence>
<dbReference type="EC" id="5.4.99.5" evidence="2"/>
<dbReference type="InterPro" id="IPR002701">
    <property type="entry name" value="CM_II_prokaryot"/>
</dbReference>
<comment type="caution">
    <text evidence="7">The sequence shown here is derived from an EMBL/GenBank/DDBJ whole genome shotgun (WGS) entry which is preliminary data.</text>
</comment>
<dbReference type="PANTHER" id="PTHR38041:SF2">
    <property type="entry name" value="SECRETED CHORISMATE MUTASE"/>
    <property type="match status" value="1"/>
</dbReference>
<feature type="chain" id="PRO_5046342933" description="chorismate mutase" evidence="5">
    <location>
        <begin position="39"/>
        <end position="227"/>
    </location>
</feature>
<organism evidence="7 8">
    <name type="scientific">Streptomyces yaizuensis</name>
    <dbReference type="NCBI Taxonomy" id="2989713"/>
    <lineage>
        <taxon>Bacteria</taxon>
        <taxon>Bacillati</taxon>
        <taxon>Actinomycetota</taxon>
        <taxon>Actinomycetes</taxon>
        <taxon>Kitasatosporales</taxon>
        <taxon>Streptomycetaceae</taxon>
        <taxon>Streptomyces</taxon>
    </lineage>
</organism>
<feature type="signal peptide" evidence="5">
    <location>
        <begin position="1"/>
        <end position="38"/>
    </location>
</feature>
<keyword evidence="3 5" id="KW-0732">Signal</keyword>
<keyword evidence="8" id="KW-1185">Reference proteome</keyword>
<dbReference type="Proteomes" id="UP001291653">
    <property type="component" value="Unassembled WGS sequence"/>
</dbReference>
<evidence type="ECO:0000259" key="6">
    <source>
        <dbReference type="PROSITE" id="PS51168"/>
    </source>
</evidence>
<evidence type="ECO:0000313" key="7">
    <source>
        <dbReference type="EMBL" id="GLF97149.1"/>
    </source>
</evidence>
<evidence type="ECO:0000256" key="4">
    <source>
        <dbReference type="ARBA" id="ARBA00023235"/>
    </source>
</evidence>
<sequence length="227" mass="23890">MNRRTASARLSARLPARLSALAAAAGTALVAGAAPALAAPTQAPDQAPAPAVAHGAAHSGSFARLHAIAALSAERLATADLVAASKWGTDRPIDDPAREQVVLESVRAQAVELGADPEATVRIFRDQIEANKLVQRGLYRLWTADPAKAPVERPDLAKVREEINRINTALVRAIADSERARSAEYCRAVLAVAAFQVRHEKGLDRLHSQGLVRAVPSVCAAGDRTGD</sequence>
<dbReference type="SUPFAM" id="SSF48600">
    <property type="entry name" value="Chorismate mutase II"/>
    <property type="match status" value="1"/>
</dbReference>
<dbReference type="InterPro" id="IPR051331">
    <property type="entry name" value="Chorismate_mutase-related"/>
</dbReference>
<dbReference type="InterPro" id="IPR036979">
    <property type="entry name" value="CM_dom_sf"/>
</dbReference>
<proteinExistence type="predicted"/>
<dbReference type="Gene3D" id="1.20.59.10">
    <property type="entry name" value="Chorismate mutase"/>
    <property type="match status" value="1"/>
</dbReference>
<keyword evidence="4" id="KW-0413">Isomerase</keyword>
<reference evidence="7 8" key="1">
    <citation type="submission" date="2022-10" db="EMBL/GenBank/DDBJ databases">
        <title>Draft genome sequence of Streptomyces sp. YSPA8.</title>
        <authorList>
            <person name="Moriuchi R."/>
            <person name="Dohra H."/>
            <person name="Yamamura H."/>
            <person name="Kodani S."/>
        </authorList>
    </citation>
    <scope>NUCLEOTIDE SEQUENCE [LARGE SCALE GENOMIC DNA]</scope>
    <source>
        <strain evidence="7 8">YSPA8</strain>
    </source>
</reference>